<dbReference type="Pfam" id="PF04577">
    <property type="entry name" value="Glyco_transf_61"/>
    <property type="match status" value="1"/>
</dbReference>
<evidence type="ECO:0000313" key="6">
    <source>
        <dbReference type="Proteomes" id="UP001300502"/>
    </source>
</evidence>
<accession>A0AAV9IBN5</accession>
<keyword evidence="1" id="KW-0328">Glycosyltransferase</keyword>
<evidence type="ECO:0000259" key="4">
    <source>
        <dbReference type="Pfam" id="PF04577"/>
    </source>
</evidence>
<comment type="caution">
    <text evidence="5">The sequence shown here is derived from an EMBL/GenBank/DDBJ whole genome shotgun (WGS) entry which is preliminary data.</text>
</comment>
<dbReference type="InterPro" id="IPR007657">
    <property type="entry name" value="Glycosyltransferase_61"/>
</dbReference>
<sequence>MGPLCVHTSYIPPKTLKGKLLTTFVVLSVLLGLTVVCNSPLNKVVSEPFNPSDSFKSRMIKLSQNACFFGLTNICLHNRTLRPYCSQMEGYEFVSLSDSRVVIDWKPSSFERRKSLKWFKGQSMILDDFDNGFLLHLFHFVEHAIGHFILKKKYEIEQDRPLHLSQVYMNLVSSLWNGPRKEWNELIMIRGLDGFHRLHFSEEDFLDTEACFEYLTISSRRACGENSVNSEINKSLGDTWFRITSSLLRDFAKRMQALPLEFNQRSLRKQKIVSYIKRKPPRTLEPSLERSMIDLIQSMRGFELRILQMEDMDPQAQLEAIKDTDILIGVHGNGLSHIAFLVKDSYVIEIFPPDFSAFDYYLLSEMFGHRYFRFRDDKNGSMVFNGALYEGLHGEPNSPVTNLNLEQLKNLLKSLL</sequence>
<dbReference type="GO" id="GO:0016757">
    <property type="term" value="F:glycosyltransferase activity"/>
    <property type="evidence" value="ECO:0007669"/>
    <property type="project" value="UniProtKB-KW"/>
</dbReference>
<organism evidence="5 6">
    <name type="scientific">Galdieria yellowstonensis</name>
    <dbReference type="NCBI Taxonomy" id="3028027"/>
    <lineage>
        <taxon>Eukaryota</taxon>
        <taxon>Rhodophyta</taxon>
        <taxon>Bangiophyceae</taxon>
        <taxon>Galdieriales</taxon>
        <taxon>Galdieriaceae</taxon>
        <taxon>Galdieria</taxon>
    </lineage>
</organism>
<reference evidence="5 6" key="1">
    <citation type="submission" date="2022-07" db="EMBL/GenBank/DDBJ databases">
        <title>Genome-wide signatures of adaptation to extreme environments.</title>
        <authorList>
            <person name="Cho C.H."/>
            <person name="Yoon H.S."/>
        </authorList>
    </citation>
    <scope>NUCLEOTIDE SEQUENCE [LARGE SCALE GENOMIC DNA]</scope>
    <source>
        <strain evidence="5 6">108.79 E11</strain>
    </source>
</reference>
<keyword evidence="2" id="KW-0808">Transferase</keyword>
<gene>
    <name evidence="5" type="ORF">GAYE_SCF06G2705</name>
</gene>
<name>A0AAV9IBN5_9RHOD</name>
<protein>
    <recommendedName>
        <fullName evidence="4">Glycosyltransferase 61 catalytic domain-containing protein</fullName>
    </recommendedName>
</protein>
<dbReference type="Proteomes" id="UP001300502">
    <property type="component" value="Unassembled WGS sequence"/>
</dbReference>
<evidence type="ECO:0000313" key="5">
    <source>
        <dbReference type="EMBL" id="KAK4524802.1"/>
    </source>
</evidence>
<dbReference type="AlphaFoldDB" id="A0AAV9IBN5"/>
<evidence type="ECO:0000256" key="1">
    <source>
        <dbReference type="ARBA" id="ARBA00022676"/>
    </source>
</evidence>
<dbReference type="InterPro" id="IPR049625">
    <property type="entry name" value="Glyco_transf_61_cat"/>
</dbReference>
<dbReference type="PANTHER" id="PTHR20961:SF124">
    <property type="entry name" value="GLYCOSYLTRANSFERASE"/>
    <property type="match status" value="1"/>
</dbReference>
<proteinExistence type="predicted"/>
<feature type="domain" description="Glycosyltransferase 61 catalytic" evidence="4">
    <location>
        <begin position="260"/>
        <end position="348"/>
    </location>
</feature>
<dbReference type="EMBL" id="JANCYU010000026">
    <property type="protein sequence ID" value="KAK4524802.1"/>
    <property type="molecule type" value="Genomic_DNA"/>
</dbReference>
<evidence type="ECO:0000256" key="2">
    <source>
        <dbReference type="ARBA" id="ARBA00022679"/>
    </source>
</evidence>
<evidence type="ECO:0000256" key="3">
    <source>
        <dbReference type="ARBA" id="ARBA00023180"/>
    </source>
</evidence>
<dbReference type="PANTHER" id="PTHR20961">
    <property type="entry name" value="GLYCOSYLTRANSFERASE"/>
    <property type="match status" value="1"/>
</dbReference>
<keyword evidence="3" id="KW-0325">Glycoprotein</keyword>
<keyword evidence="6" id="KW-1185">Reference proteome</keyword>